<dbReference type="EMBL" id="BCSY01000129">
    <property type="protein sequence ID" value="GAS99110.1"/>
    <property type="molecule type" value="Genomic_DNA"/>
</dbReference>
<feature type="chain" id="PRO_5007148689" evidence="2">
    <location>
        <begin position="26"/>
        <end position="452"/>
    </location>
</feature>
<feature type="signal peptide" evidence="2">
    <location>
        <begin position="1"/>
        <end position="25"/>
    </location>
</feature>
<dbReference type="AlphaFoldDB" id="A0A117IC73"/>
<feature type="compositionally biased region" description="Gly residues" evidence="1">
    <location>
        <begin position="38"/>
        <end position="52"/>
    </location>
</feature>
<organism evidence="3 4">
    <name type="scientific">Mycolicibacterium canariasense</name>
    <name type="common">Mycobacterium canariasense</name>
    <dbReference type="NCBI Taxonomy" id="228230"/>
    <lineage>
        <taxon>Bacteria</taxon>
        <taxon>Bacillati</taxon>
        <taxon>Actinomycetota</taxon>
        <taxon>Actinomycetes</taxon>
        <taxon>Mycobacteriales</taxon>
        <taxon>Mycobacteriaceae</taxon>
        <taxon>Mycolicibacterium</taxon>
    </lineage>
</organism>
<gene>
    <name evidence="3" type="ORF">RMCC_6075</name>
</gene>
<keyword evidence="2" id="KW-0732">Signal</keyword>
<reference evidence="4" key="1">
    <citation type="journal article" date="2016" name="Genome Announc.">
        <title>Draft Genome Sequences of Five Rapidly Growing Mycobacterium Species, M. thermoresistibile, M. fortuitum subsp. acetamidolyticum, M. canariasense, M. brisbanense, and M. novocastrense.</title>
        <authorList>
            <person name="Katahira K."/>
            <person name="Ogura Y."/>
            <person name="Gotoh Y."/>
            <person name="Hayashi T."/>
        </authorList>
    </citation>
    <scope>NUCLEOTIDE SEQUENCE [LARGE SCALE GENOMIC DNA]</scope>
    <source>
        <strain evidence="4">JCM15298</strain>
    </source>
</reference>
<proteinExistence type="predicted"/>
<evidence type="ECO:0000256" key="1">
    <source>
        <dbReference type="SAM" id="MobiDB-lite"/>
    </source>
</evidence>
<protein>
    <submittedName>
        <fullName evidence="3">Outer membrane adhesin like protein</fullName>
    </submittedName>
</protein>
<evidence type="ECO:0000313" key="4">
    <source>
        <dbReference type="Proteomes" id="UP000069443"/>
    </source>
</evidence>
<sequence>MGRVGALAVAVGIGSALTFPQVAWADDGASGGSSSAGDAGGGADAGGSGDGTGPRPSTASGGTTTGTAPAGPAGTPTAQEQTGDEQPESTKNPEDQANARPDHRTTRHTRRDTKRAATRVGSVKTAAVRDTSAPPPAKEPQTSDTPAAERSPAPVAAAGNTAGQVTVASTATALTAAVAPTQSTPAPGVRTLVLGVLGVFGFSPNPVPGHTNNPLLEAIWAGYRRIETLFDAKRPAITAAAVHTSLPTAAKPDIAGDPVIVDTDGPAPTPLTASATELPAVIATITKVNPAPSRPSSPLRTFVLNALGAFGFNPEPGHTNNPVLQAIWNGYRKLEAIFDNTAPDIDAVRILGTRWTDDGYVAVDLAVDVSDYDGDPISTSTITGVAFTKNLDGTFTYLATPGYSGTDTVYIGATDSGNHYHQGTTIFDYTGNHTRVAAIAITVIAAPALSAS</sequence>
<feature type="compositionally biased region" description="Low complexity" evidence="1">
    <location>
        <begin position="53"/>
        <end position="78"/>
    </location>
</feature>
<feature type="compositionally biased region" description="Low complexity" evidence="1">
    <location>
        <begin position="27"/>
        <end position="37"/>
    </location>
</feature>
<dbReference type="Proteomes" id="UP000069443">
    <property type="component" value="Unassembled WGS sequence"/>
</dbReference>
<reference evidence="4" key="2">
    <citation type="submission" date="2016-02" db="EMBL/GenBank/DDBJ databases">
        <title>Draft genome sequence of five rapidly growing Mycobacterium species.</title>
        <authorList>
            <person name="Katahira K."/>
            <person name="Gotou Y."/>
            <person name="Iida K."/>
            <person name="Ogura Y."/>
            <person name="Hayashi T."/>
        </authorList>
    </citation>
    <scope>NUCLEOTIDE SEQUENCE [LARGE SCALE GENOMIC DNA]</scope>
    <source>
        <strain evidence="4">JCM15298</strain>
    </source>
</reference>
<keyword evidence="4" id="KW-1185">Reference proteome</keyword>
<accession>A0A117IC73</accession>
<evidence type="ECO:0000256" key="2">
    <source>
        <dbReference type="SAM" id="SignalP"/>
    </source>
</evidence>
<comment type="caution">
    <text evidence="3">The sequence shown here is derived from an EMBL/GenBank/DDBJ whole genome shotgun (WGS) entry which is preliminary data.</text>
</comment>
<evidence type="ECO:0000313" key="3">
    <source>
        <dbReference type="EMBL" id="GAS99110.1"/>
    </source>
</evidence>
<feature type="compositionally biased region" description="Low complexity" evidence="1">
    <location>
        <begin position="146"/>
        <end position="158"/>
    </location>
</feature>
<feature type="region of interest" description="Disordered" evidence="1">
    <location>
        <begin position="27"/>
        <end position="161"/>
    </location>
</feature>
<feature type="compositionally biased region" description="Basic residues" evidence="1">
    <location>
        <begin position="105"/>
        <end position="117"/>
    </location>
</feature>
<name>A0A117IC73_MYCCR</name>